<dbReference type="Proteomes" id="UP000645865">
    <property type="component" value="Unassembled WGS sequence"/>
</dbReference>
<name>A0A8I1E234_9PSED</name>
<dbReference type="AlphaFoldDB" id="A0A8I1E234"/>
<reference evidence="1" key="1">
    <citation type="submission" date="2020-12" db="EMBL/GenBank/DDBJ databases">
        <title>Comparative genomic insights into the epidemiology and virulence of plant pathogenic Pseudomonads from Turkey.</title>
        <authorList>
            <person name="Dillon M."/>
            <person name="Ruiz-Bedoya T."/>
            <person name="Bendalovic-Torma C."/>
            <person name="Guttman K.M."/>
            <person name="Kwak H."/>
            <person name="Middleton M.A."/>
            <person name="Wang P.W."/>
            <person name="Horuz S."/>
            <person name="Aysan Y."/>
            <person name="Guttman D.S."/>
        </authorList>
    </citation>
    <scope>NUCLEOTIDE SEQUENCE</scope>
    <source>
        <strain evidence="1">S5_IA_3a</strain>
    </source>
</reference>
<evidence type="ECO:0000313" key="1">
    <source>
        <dbReference type="EMBL" id="MBI6623490.1"/>
    </source>
</evidence>
<dbReference type="RefSeq" id="WP_034099692.1">
    <property type="nucleotide sequence ID" value="NZ_BQHF01000003.1"/>
</dbReference>
<gene>
    <name evidence="1" type="ORF">YA0853_07350</name>
</gene>
<sequence length="142" mass="15772">MEKVDDLTREKLREWQMRRLEIKDRIQAHPEQTLALSKVLDLMDEEHAEIMSGAQFVRTAEPSPGPSVDQPPPVTATYQLHLDVSAHSAEDLRRLLDMAVHELQRQIELASAPASTGPRRYPGGMAGSLGGYQFEVGVGQDA</sequence>
<evidence type="ECO:0000313" key="2">
    <source>
        <dbReference type="Proteomes" id="UP000645865"/>
    </source>
</evidence>
<proteinExistence type="predicted"/>
<dbReference type="EMBL" id="JAEILH010000009">
    <property type="protein sequence ID" value="MBI6623490.1"/>
    <property type="molecule type" value="Genomic_DNA"/>
</dbReference>
<comment type="caution">
    <text evidence="1">The sequence shown here is derived from an EMBL/GenBank/DDBJ whole genome shotgun (WGS) entry which is preliminary data.</text>
</comment>
<protein>
    <submittedName>
        <fullName evidence="1">Uncharacterized protein</fullName>
    </submittedName>
</protein>
<accession>A0A8I1E234</accession>
<organism evidence="1 2">
    <name type="scientific">Pseudomonas rhodesiae</name>
    <dbReference type="NCBI Taxonomy" id="76760"/>
    <lineage>
        <taxon>Bacteria</taxon>
        <taxon>Pseudomonadati</taxon>
        <taxon>Pseudomonadota</taxon>
        <taxon>Gammaproteobacteria</taxon>
        <taxon>Pseudomonadales</taxon>
        <taxon>Pseudomonadaceae</taxon>
        <taxon>Pseudomonas</taxon>
    </lineage>
</organism>